<proteinExistence type="predicted"/>
<dbReference type="EMBL" id="JAWDGP010006980">
    <property type="protein sequence ID" value="KAK3732091.1"/>
    <property type="molecule type" value="Genomic_DNA"/>
</dbReference>
<feature type="compositionally biased region" description="Basic and acidic residues" evidence="1">
    <location>
        <begin position="111"/>
        <end position="122"/>
    </location>
</feature>
<protein>
    <submittedName>
        <fullName evidence="2">Uncharacterized protein</fullName>
    </submittedName>
</protein>
<sequence>MWVYKPFQGFGEWHRVEYIPNKRSQRTIENVKTDGACNSFGITYTEPTPTCYHSYGLDHECVLRRSNEIHSRRHQLLLDRLPPLPSNWEKKQKTERLLDPTPPPPPVVTFDPRDPAHHSESWPMEKESQAIGWFADKIRLPKSRFRDWPKNFSFV</sequence>
<evidence type="ECO:0000313" key="2">
    <source>
        <dbReference type="EMBL" id="KAK3732091.1"/>
    </source>
</evidence>
<accession>A0AAE0Y4A0</accession>
<dbReference type="Proteomes" id="UP001283361">
    <property type="component" value="Unassembled WGS sequence"/>
</dbReference>
<feature type="compositionally biased region" description="Basic and acidic residues" evidence="1">
    <location>
        <begin position="88"/>
        <end position="98"/>
    </location>
</feature>
<comment type="caution">
    <text evidence="2">The sequence shown here is derived from an EMBL/GenBank/DDBJ whole genome shotgun (WGS) entry which is preliminary data.</text>
</comment>
<evidence type="ECO:0000313" key="3">
    <source>
        <dbReference type="Proteomes" id="UP001283361"/>
    </source>
</evidence>
<organism evidence="2 3">
    <name type="scientific">Elysia crispata</name>
    <name type="common">lettuce slug</name>
    <dbReference type="NCBI Taxonomy" id="231223"/>
    <lineage>
        <taxon>Eukaryota</taxon>
        <taxon>Metazoa</taxon>
        <taxon>Spiralia</taxon>
        <taxon>Lophotrochozoa</taxon>
        <taxon>Mollusca</taxon>
        <taxon>Gastropoda</taxon>
        <taxon>Heterobranchia</taxon>
        <taxon>Euthyneura</taxon>
        <taxon>Panpulmonata</taxon>
        <taxon>Sacoglossa</taxon>
        <taxon>Placobranchoidea</taxon>
        <taxon>Plakobranchidae</taxon>
        <taxon>Elysia</taxon>
    </lineage>
</organism>
<evidence type="ECO:0000256" key="1">
    <source>
        <dbReference type="SAM" id="MobiDB-lite"/>
    </source>
</evidence>
<gene>
    <name evidence="2" type="ORF">RRG08_026476</name>
</gene>
<name>A0AAE0Y4A0_9GAST</name>
<dbReference type="AlphaFoldDB" id="A0AAE0Y4A0"/>
<feature type="region of interest" description="Disordered" evidence="1">
    <location>
        <begin position="84"/>
        <end position="122"/>
    </location>
</feature>
<keyword evidence="3" id="KW-1185">Reference proteome</keyword>
<reference evidence="2" key="1">
    <citation type="journal article" date="2023" name="G3 (Bethesda)">
        <title>A reference genome for the long-term kleptoplast-retaining sea slug Elysia crispata morphotype clarki.</title>
        <authorList>
            <person name="Eastman K.E."/>
            <person name="Pendleton A.L."/>
            <person name="Shaikh M.A."/>
            <person name="Suttiyut T."/>
            <person name="Ogas R."/>
            <person name="Tomko P."/>
            <person name="Gavelis G."/>
            <person name="Widhalm J.R."/>
            <person name="Wisecaver J.H."/>
        </authorList>
    </citation>
    <scope>NUCLEOTIDE SEQUENCE</scope>
    <source>
        <strain evidence="2">ECLA1</strain>
    </source>
</reference>